<keyword evidence="4 6" id="KW-0472">Membrane</keyword>
<feature type="transmembrane region" description="Helical" evidence="6">
    <location>
        <begin position="189"/>
        <end position="208"/>
    </location>
</feature>
<keyword evidence="2 6" id="KW-0812">Transmembrane</keyword>
<dbReference type="AlphaFoldDB" id="A0AAE0BDZ5"/>
<keyword evidence="8" id="KW-1185">Reference proteome</keyword>
<protein>
    <submittedName>
        <fullName evidence="7">Uncharacterized protein</fullName>
    </submittedName>
</protein>
<feature type="transmembrane region" description="Helical" evidence="6">
    <location>
        <begin position="20"/>
        <end position="37"/>
    </location>
</feature>
<dbReference type="GO" id="GO:0016020">
    <property type="term" value="C:membrane"/>
    <property type="evidence" value="ECO:0007669"/>
    <property type="project" value="UniProtKB-SubCell"/>
</dbReference>
<evidence type="ECO:0000256" key="1">
    <source>
        <dbReference type="ARBA" id="ARBA00004141"/>
    </source>
</evidence>
<gene>
    <name evidence="7" type="ORF">CYMTET_55515</name>
</gene>
<evidence type="ECO:0000256" key="3">
    <source>
        <dbReference type="ARBA" id="ARBA00022989"/>
    </source>
</evidence>
<keyword evidence="3 6" id="KW-1133">Transmembrane helix</keyword>
<organism evidence="7 8">
    <name type="scientific">Cymbomonas tetramitiformis</name>
    <dbReference type="NCBI Taxonomy" id="36881"/>
    <lineage>
        <taxon>Eukaryota</taxon>
        <taxon>Viridiplantae</taxon>
        <taxon>Chlorophyta</taxon>
        <taxon>Pyramimonadophyceae</taxon>
        <taxon>Pyramimonadales</taxon>
        <taxon>Pyramimonadaceae</taxon>
        <taxon>Cymbomonas</taxon>
    </lineage>
</organism>
<evidence type="ECO:0000256" key="5">
    <source>
        <dbReference type="SAM" id="MobiDB-lite"/>
    </source>
</evidence>
<accession>A0AAE0BDZ5</accession>
<dbReference type="Pfam" id="PF03619">
    <property type="entry name" value="Solute_trans_a"/>
    <property type="match status" value="1"/>
</dbReference>
<feature type="transmembrane region" description="Helical" evidence="6">
    <location>
        <begin position="57"/>
        <end position="74"/>
    </location>
</feature>
<comment type="subcellular location">
    <subcellularLocation>
        <location evidence="1">Membrane</location>
        <topology evidence="1">Multi-pass membrane protein</topology>
    </subcellularLocation>
</comment>
<name>A0AAE0BDZ5_9CHLO</name>
<reference evidence="7 8" key="1">
    <citation type="journal article" date="2015" name="Genome Biol. Evol.">
        <title>Comparative Genomics of a Bacterivorous Green Alga Reveals Evolutionary Causalities and Consequences of Phago-Mixotrophic Mode of Nutrition.</title>
        <authorList>
            <person name="Burns J.A."/>
            <person name="Paasch A."/>
            <person name="Narechania A."/>
            <person name="Kim E."/>
        </authorList>
    </citation>
    <scope>NUCLEOTIDE SEQUENCE [LARGE SCALE GENOMIC DNA]</scope>
    <source>
        <strain evidence="7 8">PLY_AMNH</strain>
    </source>
</reference>
<dbReference type="Proteomes" id="UP001190700">
    <property type="component" value="Unassembled WGS sequence"/>
</dbReference>
<proteinExistence type="predicted"/>
<comment type="caution">
    <text evidence="7">The sequence shown here is derived from an EMBL/GenBank/DDBJ whole genome shotgun (WGS) entry which is preliminary data.</text>
</comment>
<feature type="transmembrane region" description="Helical" evidence="6">
    <location>
        <begin position="220"/>
        <end position="239"/>
    </location>
</feature>
<evidence type="ECO:0000256" key="2">
    <source>
        <dbReference type="ARBA" id="ARBA00022692"/>
    </source>
</evidence>
<sequence length="350" mass="39525">MRDEINALYIPHHVMLTSRIILLPLFVTTLSLGTVFAPRQAGTWEFLKMSYEAYAFYAFYNLLIHYAGGPRALVADLSQRKHNIQIWAPNVSPCRCFIICYKIRRCDIMYNAPDVITYHNFKLAEKFVLQFCMLVPVFSVILIIIKESMLLETAMFISTVVCMYGLFIFMDLTHEVCAERGVSTHGKFVAMKVAIVFSSLLMTVLSFFLHTSYCGYDAHIITEAYGATISSFAMIPLAFMMKRVFPVEELEVCHMAPMDNPLGHPDTKTQADYEAQAASKIKGGKHSKEKRQSTIRNDAYAGSAGYDGILEDRFASAEDLGSRDVEADPLAEPVEIRRMSSAQPKHNFDL</sequence>
<evidence type="ECO:0000313" key="7">
    <source>
        <dbReference type="EMBL" id="KAK3234225.1"/>
    </source>
</evidence>
<dbReference type="PANTHER" id="PTHR23423">
    <property type="entry name" value="ORGANIC SOLUTE TRANSPORTER-RELATED"/>
    <property type="match status" value="1"/>
</dbReference>
<dbReference type="SMART" id="SM01417">
    <property type="entry name" value="Solute_trans_a"/>
    <property type="match status" value="1"/>
</dbReference>
<evidence type="ECO:0000256" key="4">
    <source>
        <dbReference type="ARBA" id="ARBA00023136"/>
    </source>
</evidence>
<evidence type="ECO:0000256" key="6">
    <source>
        <dbReference type="SAM" id="Phobius"/>
    </source>
</evidence>
<dbReference type="InterPro" id="IPR005178">
    <property type="entry name" value="Ostalpha/TMEM184C"/>
</dbReference>
<feature type="transmembrane region" description="Helical" evidence="6">
    <location>
        <begin position="127"/>
        <end position="145"/>
    </location>
</feature>
<dbReference type="EMBL" id="LGRX02035540">
    <property type="protein sequence ID" value="KAK3234225.1"/>
    <property type="molecule type" value="Genomic_DNA"/>
</dbReference>
<feature type="region of interest" description="Disordered" evidence="5">
    <location>
        <begin position="318"/>
        <end position="350"/>
    </location>
</feature>
<evidence type="ECO:0000313" key="8">
    <source>
        <dbReference type="Proteomes" id="UP001190700"/>
    </source>
</evidence>
<feature type="region of interest" description="Disordered" evidence="5">
    <location>
        <begin position="274"/>
        <end position="296"/>
    </location>
</feature>
<feature type="transmembrane region" description="Helical" evidence="6">
    <location>
        <begin position="151"/>
        <end position="169"/>
    </location>
</feature>